<dbReference type="GO" id="GO:0032259">
    <property type="term" value="P:methylation"/>
    <property type="evidence" value="ECO:0007669"/>
    <property type="project" value="UniProtKB-KW"/>
</dbReference>
<dbReference type="SUPFAM" id="SSF53335">
    <property type="entry name" value="S-adenosyl-L-methionine-dependent methyltransferases"/>
    <property type="match status" value="1"/>
</dbReference>
<keyword evidence="3" id="KW-1185">Reference proteome</keyword>
<reference evidence="2 3" key="1">
    <citation type="submission" date="2024-09" db="EMBL/GenBank/DDBJ databases">
        <authorList>
            <person name="Lee S.D."/>
        </authorList>
    </citation>
    <scope>NUCLEOTIDE SEQUENCE [LARGE SCALE GENOMIC DNA]</scope>
    <source>
        <strain evidence="2 3">N1-5</strain>
    </source>
</reference>
<dbReference type="CDD" id="cd02440">
    <property type="entry name" value="AdoMet_MTases"/>
    <property type="match status" value="1"/>
</dbReference>
<evidence type="ECO:0000259" key="1">
    <source>
        <dbReference type="Pfam" id="PF13649"/>
    </source>
</evidence>
<dbReference type="Gene3D" id="2.20.25.110">
    <property type="entry name" value="S-adenosyl-L-methionine-dependent methyltransferases"/>
    <property type="match status" value="1"/>
</dbReference>
<keyword evidence="2" id="KW-0489">Methyltransferase</keyword>
<feature type="domain" description="Methyltransferase" evidence="1">
    <location>
        <begin position="51"/>
        <end position="144"/>
    </location>
</feature>
<name>A0ABV6UID0_9ACTN</name>
<dbReference type="GO" id="GO:0008168">
    <property type="term" value="F:methyltransferase activity"/>
    <property type="evidence" value="ECO:0007669"/>
    <property type="project" value="UniProtKB-KW"/>
</dbReference>
<comment type="caution">
    <text evidence="2">The sequence shown here is derived from an EMBL/GenBank/DDBJ whole genome shotgun (WGS) entry which is preliminary data.</text>
</comment>
<dbReference type="InterPro" id="IPR029063">
    <property type="entry name" value="SAM-dependent_MTases_sf"/>
</dbReference>
<keyword evidence="2" id="KW-0808">Transferase</keyword>
<dbReference type="EMBL" id="JBHEZZ010000003">
    <property type="protein sequence ID" value="MFC1401214.1"/>
    <property type="molecule type" value="Genomic_DNA"/>
</dbReference>
<dbReference type="Pfam" id="PF13649">
    <property type="entry name" value="Methyltransf_25"/>
    <property type="match status" value="1"/>
</dbReference>
<accession>A0ABV6UID0</accession>
<gene>
    <name evidence="2" type="ORF">ACEZDJ_07930</name>
</gene>
<dbReference type="RefSeq" id="WP_051725576.1">
    <property type="nucleotide sequence ID" value="NZ_JBHEZZ010000003.1"/>
</dbReference>
<dbReference type="PANTHER" id="PTHR43464:SF23">
    <property type="entry name" value="JUVENILE HORMONE ACID O-METHYLTRANSFERASE"/>
    <property type="match status" value="1"/>
</dbReference>
<dbReference type="PANTHER" id="PTHR43464">
    <property type="entry name" value="METHYLTRANSFERASE"/>
    <property type="match status" value="1"/>
</dbReference>
<evidence type="ECO:0000313" key="2">
    <source>
        <dbReference type="EMBL" id="MFC1401214.1"/>
    </source>
</evidence>
<dbReference type="Proteomes" id="UP001592528">
    <property type="component" value="Unassembled WGS sequence"/>
</dbReference>
<dbReference type="Gene3D" id="3.40.50.150">
    <property type="entry name" value="Vaccinia Virus protein VP39"/>
    <property type="match status" value="1"/>
</dbReference>
<organism evidence="2 3">
    <name type="scientific">Streptacidiphilus cavernicola</name>
    <dbReference type="NCBI Taxonomy" id="3342716"/>
    <lineage>
        <taxon>Bacteria</taxon>
        <taxon>Bacillati</taxon>
        <taxon>Actinomycetota</taxon>
        <taxon>Actinomycetes</taxon>
        <taxon>Kitasatosporales</taxon>
        <taxon>Streptomycetaceae</taxon>
        <taxon>Streptacidiphilus</taxon>
    </lineage>
</organism>
<proteinExistence type="predicted"/>
<dbReference type="InterPro" id="IPR041698">
    <property type="entry name" value="Methyltransf_25"/>
</dbReference>
<sequence length="267" mass="29362">MTTLSTDHAAVAYDATAPFYDALTQQDDYTVFGDLLEQLIKQARPPGDRLLDAGCGTGRSTIAFAKRGFHPTGTDISPAMIEIARSTHADSGIDFHVHDIRLPFPHGGPYDVVLCMSDIANYLADPEHLAEALASLGSVMNPGGVLVFDANTRRGYRLMHEPHVFESEGLYVTLQGRFLPEEGDPERFKLVMNAFRQSPEDPESWTRESIDHLQRHHSVEEFTAFLDAAGLDLVAAHGLERNGSLADSVDEDVHTKGLYVAVRRSDS</sequence>
<evidence type="ECO:0000313" key="3">
    <source>
        <dbReference type="Proteomes" id="UP001592528"/>
    </source>
</evidence>
<protein>
    <submittedName>
        <fullName evidence="2">Class I SAM-dependent methyltransferase</fullName>
    </submittedName>
</protein>